<dbReference type="PANTHER" id="PTHR11629:SF63">
    <property type="entry name" value="V-TYPE PROTON ATPASE SUBUNIT A"/>
    <property type="match status" value="1"/>
</dbReference>
<reference evidence="15" key="2">
    <citation type="submission" date="2016-11" db="EMBL/GenBank/DDBJ databases">
        <authorList>
            <person name="Varghese N."/>
            <person name="Submissions S."/>
        </authorList>
    </citation>
    <scope>NUCLEOTIDE SEQUENCE [LARGE SCALE GENOMIC DNA]</scope>
    <source>
        <strain evidence="15">DX253</strain>
    </source>
</reference>
<evidence type="ECO:0000313" key="13">
    <source>
        <dbReference type="EMBL" id="SHL46448.1"/>
    </source>
</evidence>
<dbReference type="AlphaFoldDB" id="E7QNY9"/>
<dbReference type="Gene3D" id="1.20.1460.20">
    <property type="match status" value="1"/>
</dbReference>
<feature type="transmembrane region" description="Helical" evidence="10">
    <location>
        <begin position="507"/>
        <end position="530"/>
    </location>
</feature>
<protein>
    <recommendedName>
        <fullName evidence="9 10">A-type ATP synthase subunit I</fullName>
    </recommendedName>
</protein>
<organism evidence="12 14">
    <name type="scientific">Haladaptatus paucihalophilus DX253</name>
    <dbReference type="NCBI Taxonomy" id="797209"/>
    <lineage>
        <taxon>Archaea</taxon>
        <taxon>Methanobacteriati</taxon>
        <taxon>Methanobacteriota</taxon>
        <taxon>Stenosarchaea group</taxon>
        <taxon>Halobacteria</taxon>
        <taxon>Halobacteriales</taxon>
        <taxon>Haladaptataceae</taxon>
        <taxon>Haladaptatus</taxon>
    </lineage>
</organism>
<dbReference type="Gene3D" id="3.30.70.2170">
    <property type="match status" value="1"/>
</dbReference>
<dbReference type="GO" id="GO:0016471">
    <property type="term" value="C:vacuolar proton-transporting V-type ATPase complex"/>
    <property type="evidence" value="ECO:0007669"/>
    <property type="project" value="TreeGrafter"/>
</dbReference>
<evidence type="ECO:0000256" key="11">
    <source>
        <dbReference type="SAM" id="Coils"/>
    </source>
</evidence>
<keyword evidence="11" id="KW-0175">Coiled coil</keyword>
<evidence type="ECO:0000256" key="4">
    <source>
        <dbReference type="ARBA" id="ARBA00022692"/>
    </source>
</evidence>
<keyword evidence="4 10" id="KW-0812">Transmembrane</keyword>
<dbReference type="STRING" id="797209.GCA_000376445_02041"/>
<keyword evidence="5 10" id="KW-1133">Transmembrane helix</keyword>
<dbReference type="RefSeq" id="WP_007976092.1">
    <property type="nucleotide sequence ID" value="NZ_AEMG01000002.1"/>
</dbReference>
<evidence type="ECO:0000256" key="2">
    <source>
        <dbReference type="ARBA" id="ARBA00009904"/>
    </source>
</evidence>
<evidence type="ECO:0000256" key="10">
    <source>
        <dbReference type="RuleBase" id="RU361189"/>
    </source>
</evidence>
<feature type="coiled-coil region" evidence="11">
    <location>
        <begin position="216"/>
        <end position="243"/>
    </location>
</feature>
<dbReference type="Gene3D" id="3.30.70.2750">
    <property type="match status" value="1"/>
</dbReference>
<dbReference type="OrthoDB" id="85892at2157"/>
<evidence type="ECO:0000256" key="1">
    <source>
        <dbReference type="ARBA" id="ARBA00004141"/>
    </source>
</evidence>
<reference evidence="13" key="3">
    <citation type="submission" date="2016-11" db="EMBL/GenBank/DDBJ databases">
        <authorList>
            <person name="Jaros S."/>
            <person name="Januszkiewicz K."/>
            <person name="Wedrychowicz H."/>
        </authorList>
    </citation>
    <scope>NUCLEOTIDE SEQUENCE [LARGE SCALE GENOMIC DNA]</scope>
    <source>
        <strain evidence="13">DX253</strain>
    </source>
</reference>
<dbReference type="Proteomes" id="UP000003751">
    <property type="component" value="Unassembled WGS sequence"/>
</dbReference>
<dbReference type="GO" id="GO:0033179">
    <property type="term" value="C:proton-transporting V-type ATPase, V0 domain"/>
    <property type="evidence" value="ECO:0007669"/>
    <property type="project" value="InterPro"/>
</dbReference>
<evidence type="ECO:0000256" key="9">
    <source>
        <dbReference type="ARBA" id="ARBA00068671"/>
    </source>
</evidence>
<dbReference type="InterPro" id="IPR002490">
    <property type="entry name" value="V-ATPase_116kDa_su"/>
</dbReference>
<dbReference type="PATRIC" id="fig|797209.4.peg.145"/>
<evidence type="ECO:0000313" key="12">
    <source>
        <dbReference type="EMBL" id="EFW93642.1"/>
    </source>
</evidence>
<dbReference type="Pfam" id="PF01496">
    <property type="entry name" value="V_ATPase_I"/>
    <property type="match status" value="1"/>
</dbReference>
<evidence type="ECO:0000256" key="5">
    <source>
        <dbReference type="ARBA" id="ARBA00022989"/>
    </source>
</evidence>
<comment type="subcellular location">
    <subcellularLocation>
        <location evidence="1">Membrane</location>
        <topology evidence="1">Multi-pass membrane protein</topology>
    </subcellularLocation>
</comment>
<evidence type="ECO:0000256" key="3">
    <source>
        <dbReference type="ARBA" id="ARBA00022448"/>
    </source>
</evidence>
<accession>E7QNY9</accession>
<feature type="coiled-coil region" evidence="11">
    <location>
        <begin position="85"/>
        <end position="119"/>
    </location>
</feature>
<dbReference type="PANTHER" id="PTHR11629">
    <property type="entry name" value="VACUOLAR PROTON ATPASES"/>
    <property type="match status" value="1"/>
</dbReference>
<keyword evidence="7 10" id="KW-0472">Membrane</keyword>
<feature type="transmembrane region" description="Helical" evidence="10">
    <location>
        <begin position="566"/>
        <end position="590"/>
    </location>
</feature>
<evidence type="ECO:0000313" key="15">
    <source>
        <dbReference type="Proteomes" id="UP000184203"/>
    </source>
</evidence>
<reference evidence="12 14" key="1">
    <citation type="journal article" date="2014" name="ISME J.">
        <title>Trehalose/2-sulfotrehalose biosynthesis and glycine-betaine uptake are widely spread mechanisms for osmoadaptation in the Halobacteriales.</title>
        <authorList>
            <person name="Youssef N.H."/>
            <person name="Savage-Ashlock K.N."/>
            <person name="McCully A.L."/>
            <person name="Luedtke B."/>
            <person name="Shaw E.I."/>
            <person name="Hoff W.D."/>
            <person name="Elshahed M.S."/>
        </authorList>
    </citation>
    <scope>NUCLEOTIDE SEQUENCE [LARGE SCALE GENOMIC DNA]</scope>
    <source>
        <strain evidence="12 14">DX253</strain>
    </source>
</reference>
<dbReference type="Proteomes" id="UP000184203">
    <property type="component" value="Unassembled WGS sequence"/>
</dbReference>
<dbReference type="EMBL" id="AEMG01000002">
    <property type="protein sequence ID" value="EFW93642.1"/>
    <property type="molecule type" value="Genomic_DNA"/>
</dbReference>
<evidence type="ECO:0000313" key="14">
    <source>
        <dbReference type="Proteomes" id="UP000003751"/>
    </source>
</evidence>
<evidence type="ECO:0000256" key="7">
    <source>
        <dbReference type="ARBA" id="ARBA00023136"/>
    </source>
</evidence>
<evidence type="ECO:0000256" key="6">
    <source>
        <dbReference type="ARBA" id="ARBA00023065"/>
    </source>
</evidence>
<sequence length="732" mass="79542">MLRPEQMSKISVTGSRTVMSDVIETIHELNLVHLSNYDGSWDGFDPGNPVSGADEASDKLVTVRSIESILGVDAEDAGPQRIVTGEALEDELEDIRAQVNELDDRRNELGEKLRSVEDRIDSMEPFATLGIDLDLLSGYDHLQVAVGEGNADEIERALADSGAVQEYELFTQGQTVAVFVYPTGEADDDALDDALVGADFASLEIPDASGSPEEYVAELKHDKQKLESKLNGVENELNDVKLDAAGFLLAAEEKLAIEVQKAEAPLQFATTENAFVAEGWIPTEKYAELKSNLDSAVGEHVEVDELERASYEEKGGHHAPLEKAEETGIATDGGHVTEGENPPVVQKNPGAVKPFEVLVQTINRPKYFEFDPTVILFLTFPLFFGFMIGDFGYGTLYTLIGYFIYTKFDNEAVKSLGGIAIWAGAFTMLFGVLYGEVFGLHILGETIYSNGPPLHKGLQPVEGEFAVGWLVLSLLAGIAHLTIGWGFDFVENLEHSFTDAVTESGSWIMMMFGLWAWIFSGAGGSAPGLLYGAESVFNGNPFPFGFTGFPAFNLFTIPVLGFPFSLWLGIFFLGLVLLVVGEPIEAVEFLNVLVNVLSYTRLAAVLLAKAAMAFVVNMLFFGVYVTEEHHGGETLEAWHFGLGHMPHLGDMAHGHEVTAIMFPGLVHSGVAGIIGGLVVLLLGHLLVLALGITSAGLQAVRLEYVEFFGKFYEGGGEKYEPFGYDRSYTTQD</sequence>
<gene>
    <name evidence="13" type="ORF">SAMN05444342_3868</name>
    <name evidence="12" type="ORF">ZOD2009_00825</name>
</gene>
<feature type="transmembrane region" description="Helical" evidence="10">
    <location>
        <begin position="465"/>
        <end position="487"/>
    </location>
</feature>
<feature type="transmembrane region" description="Helical" evidence="10">
    <location>
        <begin position="602"/>
        <end position="625"/>
    </location>
</feature>
<name>E7QNY9_HALPU</name>
<keyword evidence="3 10" id="KW-0813">Transport</keyword>
<comment type="function">
    <text evidence="8">Component of the A-type ATP synthase that produces ATP from ADP in the presence of a proton gradient across the membrane.</text>
</comment>
<dbReference type="GO" id="GO:0051117">
    <property type="term" value="F:ATPase binding"/>
    <property type="evidence" value="ECO:0007669"/>
    <property type="project" value="TreeGrafter"/>
</dbReference>
<dbReference type="EMBL" id="FRAN01000007">
    <property type="protein sequence ID" value="SHL46448.1"/>
    <property type="molecule type" value="Genomic_DNA"/>
</dbReference>
<keyword evidence="15" id="KW-1185">Reference proteome</keyword>
<dbReference type="GO" id="GO:0007035">
    <property type="term" value="P:vacuolar acidification"/>
    <property type="evidence" value="ECO:0007669"/>
    <property type="project" value="TreeGrafter"/>
</dbReference>
<keyword evidence="6 10" id="KW-0406">Ion transport</keyword>
<feature type="transmembrane region" description="Helical" evidence="10">
    <location>
        <begin position="374"/>
        <end position="399"/>
    </location>
</feature>
<feature type="transmembrane region" description="Helical" evidence="10">
    <location>
        <begin position="670"/>
        <end position="692"/>
    </location>
</feature>
<proteinExistence type="inferred from homology"/>
<comment type="similarity">
    <text evidence="2 10">Belongs to the V-ATPase 116 kDa subunit family.</text>
</comment>
<dbReference type="eggNOG" id="arCOG04138">
    <property type="taxonomic scope" value="Archaea"/>
</dbReference>
<evidence type="ECO:0000256" key="8">
    <source>
        <dbReference type="ARBA" id="ARBA00059506"/>
    </source>
</evidence>
<feature type="transmembrane region" description="Helical" evidence="10">
    <location>
        <begin position="419"/>
        <end position="444"/>
    </location>
</feature>
<dbReference type="GO" id="GO:0046961">
    <property type="term" value="F:proton-transporting ATPase activity, rotational mechanism"/>
    <property type="evidence" value="ECO:0007669"/>
    <property type="project" value="InterPro"/>
</dbReference>